<dbReference type="Proteomes" id="UP000695022">
    <property type="component" value="Unplaced"/>
</dbReference>
<dbReference type="GeneID" id="106805710"/>
<dbReference type="PANTHER" id="PTHR14700">
    <property type="entry name" value="PENTATRICOPEPTIDE REPEAT-CONTAINING PROTEIN 2, MITOCHONDRIAL"/>
    <property type="match status" value="1"/>
</dbReference>
<keyword evidence="1" id="KW-1185">Reference proteome</keyword>
<organism evidence="1 2">
    <name type="scientific">Priapulus caudatus</name>
    <name type="common">Priapulid worm</name>
    <dbReference type="NCBI Taxonomy" id="37621"/>
    <lineage>
        <taxon>Eukaryota</taxon>
        <taxon>Metazoa</taxon>
        <taxon>Ecdysozoa</taxon>
        <taxon>Scalidophora</taxon>
        <taxon>Priapulida</taxon>
        <taxon>Priapulimorpha</taxon>
        <taxon>Priapulimorphida</taxon>
        <taxon>Priapulidae</taxon>
        <taxon>Priapulus</taxon>
    </lineage>
</organism>
<sequence length="298" mass="34689">MRSPAMAVVNMQFPSRRIDSKEVINGRTQLRCKDQMEGAQEKFCERMDHYLAQPEKNMIFTEDLKSMIHLAETDKDVDLVMRMMKQFNSQNKEMRFGSFTFGPVVMRMFLLTQETLEALEAMKSPELEGFFDQVSSFFILMDLLYKHELYQEVLDTYQLLRGRELERARYPRDCIILCSPPATAWTRPLRRRPALESSSRWREVNYITTRNLKLIALADLDRVDEALPALAEGDHVAKVDIAEIVTTPILERRPPPQQRQDYQPSGAYNQRYRSQAVGRVTMIASSMTRPGLSDRYDT</sequence>
<name>A0ABM1DSH8_PRICU</name>
<dbReference type="RefSeq" id="XP_014662899.1">
    <property type="nucleotide sequence ID" value="XM_014807413.1"/>
</dbReference>
<dbReference type="InterPro" id="IPR034629">
    <property type="entry name" value="PTCD2"/>
</dbReference>
<accession>A0ABM1DSH8</accession>
<reference evidence="2" key="1">
    <citation type="submission" date="2025-08" db="UniProtKB">
        <authorList>
            <consortium name="RefSeq"/>
        </authorList>
    </citation>
    <scope>IDENTIFICATION</scope>
</reference>
<evidence type="ECO:0000313" key="2">
    <source>
        <dbReference type="RefSeq" id="XP_014662899.1"/>
    </source>
</evidence>
<dbReference type="PANTHER" id="PTHR14700:SF0">
    <property type="entry name" value="PENTATRICOPEPTIDE REPEAT-CONTAINING PROTEIN 2, MITOCHONDRIAL"/>
    <property type="match status" value="1"/>
</dbReference>
<proteinExistence type="predicted"/>
<protein>
    <submittedName>
        <fullName evidence="2">Uncharacterized protein LOC106805710</fullName>
    </submittedName>
</protein>
<evidence type="ECO:0000313" key="1">
    <source>
        <dbReference type="Proteomes" id="UP000695022"/>
    </source>
</evidence>
<gene>
    <name evidence="2" type="primary">LOC106805710</name>
</gene>